<evidence type="ECO:0000313" key="3">
    <source>
        <dbReference type="Proteomes" id="UP000229893"/>
    </source>
</evidence>
<feature type="transmembrane region" description="Helical" evidence="1">
    <location>
        <begin position="35"/>
        <end position="52"/>
    </location>
</feature>
<keyword evidence="1" id="KW-0812">Transmembrane</keyword>
<name>A0A2H0N7G6_9BACT</name>
<protein>
    <recommendedName>
        <fullName evidence="4">VanZ-like domain-containing protein</fullName>
    </recommendedName>
</protein>
<evidence type="ECO:0008006" key="4">
    <source>
        <dbReference type="Google" id="ProtNLM"/>
    </source>
</evidence>
<feature type="transmembrane region" description="Helical" evidence="1">
    <location>
        <begin position="7"/>
        <end position="29"/>
    </location>
</feature>
<keyword evidence="1" id="KW-0472">Membrane</keyword>
<dbReference type="EMBL" id="PCWO01000032">
    <property type="protein sequence ID" value="PIR04834.1"/>
    <property type="molecule type" value="Genomic_DNA"/>
</dbReference>
<accession>A0A2H0N7G6</accession>
<evidence type="ECO:0000313" key="2">
    <source>
        <dbReference type="EMBL" id="PIR04834.1"/>
    </source>
</evidence>
<proteinExistence type="predicted"/>
<feature type="transmembrane region" description="Helical" evidence="1">
    <location>
        <begin position="113"/>
        <end position="131"/>
    </location>
</feature>
<organism evidence="2 3">
    <name type="scientific">Candidatus Liptonbacteria bacterium CG11_big_fil_rev_8_21_14_0_20_35_14</name>
    <dbReference type="NCBI Taxonomy" id="1974634"/>
    <lineage>
        <taxon>Bacteria</taxon>
        <taxon>Candidatus Liptoniibacteriota</taxon>
    </lineage>
</organism>
<dbReference type="InterPro" id="IPR014509">
    <property type="entry name" value="YjdF-like"/>
</dbReference>
<dbReference type="AlphaFoldDB" id="A0A2H0N7G6"/>
<keyword evidence="1" id="KW-1133">Transmembrane helix</keyword>
<dbReference type="Pfam" id="PF09997">
    <property type="entry name" value="DUF2238"/>
    <property type="match status" value="1"/>
</dbReference>
<evidence type="ECO:0000256" key="1">
    <source>
        <dbReference type="SAM" id="Phobius"/>
    </source>
</evidence>
<reference evidence="2 3" key="1">
    <citation type="submission" date="2017-09" db="EMBL/GenBank/DDBJ databases">
        <title>Depth-based differentiation of microbial function through sediment-hosted aquifers and enrichment of novel symbionts in the deep terrestrial subsurface.</title>
        <authorList>
            <person name="Probst A.J."/>
            <person name="Ladd B."/>
            <person name="Jarett J.K."/>
            <person name="Geller-Mcgrath D.E."/>
            <person name="Sieber C.M."/>
            <person name="Emerson J.B."/>
            <person name="Anantharaman K."/>
            <person name="Thomas B.C."/>
            <person name="Malmstrom R."/>
            <person name="Stieglmeier M."/>
            <person name="Klingl A."/>
            <person name="Woyke T."/>
            <person name="Ryan C.M."/>
            <person name="Banfield J.F."/>
        </authorList>
    </citation>
    <scope>NUCLEOTIDE SEQUENCE [LARGE SCALE GENOMIC DNA]</scope>
    <source>
        <strain evidence="2">CG11_big_fil_rev_8_21_14_0_20_35_14</strain>
    </source>
</reference>
<gene>
    <name evidence="2" type="ORF">COV57_02275</name>
</gene>
<comment type="caution">
    <text evidence="2">The sequence shown here is derived from an EMBL/GenBank/DDBJ whole genome shotgun (WGS) entry which is preliminary data.</text>
</comment>
<feature type="transmembrane region" description="Helical" evidence="1">
    <location>
        <begin position="64"/>
        <end position="83"/>
    </location>
</feature>
<dbReference type="Proteomes" id="UP000229893">
    <property type="component" value="Unassembled WGS sequence"/>
</dbReference>
<sequence>MIKLKNIYILLSIIILIHIIAVFRSWYFSIPWLDIPMHFMGGFWTALLIIWIKNIAPGIFGKSNFIGDFIIVLGFTAFIGVLWEFFEFSVDLFIIIKNGLPDLWISQQGLTDTMGDLLFDLLGGLLAFFIGQKEKYLKHFSKI</sequence>